<evidence type="ECO:0000313" key="1">
    <source>
        <dbReference type="EMBL" id="GIE51314.1"/>
    </source>
</evidence>
<sequence>MTHLRAFLGADDAALTHHLTHDGPLEPVLGAIGRELTGPARAALAAELATAAGGLLEEDLGAMLLGGLMSYRGLLDAGQETTAEPDLTRLVLLDDHLVRVVHEPHLDVIADRRQVYELRLTLTVEFTVEGLAATVRGGHLVHVRAARCAADAELAWAGHPLLHHSGLVDAPLVMRLGAGIPLPAPAAVPALARGTARVRPR</sequence>
<name>A0A919JHV7_9ACTN</name>
<dbReference type="Proteomes" id="UP000647172">
    <property type="component" value="Unassembled WGS sequence"/>
</dbReference>
<dbReference type="RefSeq" id="WP_203771751.1">
    <property type="nucleotide sequence ID" value="NZ_BAAAYJ010000051.1"/>
</dbReference>
<protein>
    <submittedName>
        <fullName evidence="1">Uncharacterized protein</fullName>
    </submittedName>
</protein>
<gene>
    <name evidence="1" type="ORF">Ani05nite_48480</name>
</gene>
<keyword evidence="2" id="KW-1185">Reference proteome</keyword>
<organism evidence="1 2">
    <name type="scientific">Actinoplanes nipponensis</name>
    <dbReference type="NCBI Taxonomy" id="135950"/>
    <lineage>
        <taxon>Bacteria</taxon>
        <taxon>Bacillati</taxon>
        <taxon>Actinomycetota</taxon>
        <taxon>Actinomycetes</taxon>
        <taxon>Micromonosporales</taxon>
        <taxon>Micromonosporaceae</taxon>
        <taxon>Actinoplanes</taxon>
    </lineage>
</organism>
<proteinExistence type="predicted"/>
<dbReference type="AlphaFoldDB" id="A0A919JHV7"/>
<dbReference type="EMBL" id="BOMQ01000058">
    <property type="protein sequence ID" value="GIE51314.1"/>
    <property type="molecule type" value="Genomic_DNA"/>
</dbReference>
<evidence type="ECO:0000313" key="2">
    <source>
        <dbReference type="Proteomes" id="UP000647172"/>
    </source>
</evidence>
<reference evidence="1" key="1">
    <citation type="submission" date="2021-01" db="EMBL/GenBank/DDBJ databases">
        <title>Whole genome shotgun sequence of Actinoplanes nipponensis NBRC 14063.</title>
        <authorList>
            <person name="Komaki H."/>
            <person name="Tamura T."/>
        </authorList>
    </citation>
    <scope>NUCLEOTIDE SEQUENCE</scope>
    <source>
        <strain evidence="1">NBRC 14063</strain>
    </source>
</reference>
<accession>A0A919JHV7</accession>
<comment type="caution">
    <text evidence="1">The sequence shown here is derived from an EMBL/GenBank/DDBJ whole genome shotgun (WGS) entry which is preliminary data.</text>
</comment>